<accession>A0A673KQU7</accession>
<protein>
    <submittedName>
        <fullName evidence="4">Opioid growth factor receptor-like protein 1</fullName>
    </submittedName>
</protein>
<feature type="compositionally biased region" description="Basic and acidic residues" evidence="2">
    <location>
        <begin position="536"/>
        <end position="572"/>
    </location>
</feature>
<dbReference type="InterPro" id="IPR006757">
    <property type="entry name" value="OGF_rcpt"/>
</dbReference>
<dbReference type="Proteomes" id="UP000472270">
    <property type="component" value="Unassembled WGS sequence"/>
</dbReference>
<keyword evidence="5" id="KW-1185">Reference proteome</keyword>
<organism evidence="4 5">
    <name type="scientific">Sinocyclocheilus rhinocerous</name>
    <dbReference type="NCBI Taxonomy" id="307959"/>
    <lineage>
        <taxon>Eukaryota</taxon>
        <taxon>Metazoa</taxon>
        <taxon>Chordata</taxon>
        <taxon>Craniata</taxon>
        <taxon>Vertebrata</taxon>
        <taxon>Euteleostomi</taxon>
        <taxon>Actinopterygii</taxon>
        <taxon>Neopterygii</taxon>
        <taxon>Teleostei</taxon>
        <taxon>Ostariophysi</taxon>
        <taxon>Cypriniformes</taxon>
        <taxon>Cyprinidae</taxon>
        <taxon>Cyprininae</taxon>
        <taxon>Sinocyclocheilus</taxon>
    </lineage>
</organism>
<dbReference type="RefSeq" id="XP_016394381.1">
    <property type="nucleotide sequence ID" value="XM_016538895.1"/>
</dbReference>
<dbReference type="GeneID" id="107728636"/>
<dbReference type="GO" id="GO:0140625">
    <property type="term" value="F:opioid growth factor receptor activity"/>
    <property type="evidence" value="ECO:0007669"/>
    <property type="project" value="InterPro"/>
</dbReference>
<sequence length="890" mass="100795">MSFKRALRVLFCGLLGLFRTLTTLGWRVLSKLRLRYTRRIIMSGDECEFDSTWEDGHENKTPRKKMFHSHGGSRRNMFAAKDMQAFRHSFRGLDNISDDDDGAGEQDKGHFYNLEFYRGKLRSSPDELYINDFHQMWFGEYDLLEDVHSYIQWLFPIQEPGVNWRAHVLSKKEIKLFRKDKEAKSKLVQSYKLMLDFYGICLVDESTGEVARAPNWKDRFRNLDRHTHNNLRITRILKCLGTLGLKHYQAPLVKFFLNETLVMGQLQNVKQSVLDYFMFAVLDKSERRELVKFAFKHFKPREHFVWGPRKILSGQVAHCKNKNLDQPTENNSSSAEDQQKMVNLHESKHKMNKIDASHPPKEMQGKKDHHNKDEPVIPNKLTETNSENENEGVVKKKNQDLSVGVSDGDDNENVAPANKSHGHGAVSGSHQTEEKRKKDHQNKDEPVIPNKLTETNQRANKSRPCSSDNGDVVKQNHEMSDGDGVSDNNENIAPANKSHGHDAFVGSHQTKEGSSCQVHDVEIKEIKDETEDKESDDNHKSLNPHESKHEIEKIEASHSPEEMKSKNDHQNKNEPVIPNKLTETNGDQRANKSRQCSSDNGDVVKQNHEMSVGVGDGVGDGDGVSDNNENIAPANKSHGHDAFVGSHQTKEGSSCQVHDVEMKDETEDKESEDNHKRLNPHESKHEIEKIEASHSPEEMKSKKDHQNNNEPVIPNKLTEINSDQRANKSRQCSSDNGDVVKQNHEMSVGDGDGVGVSDNNENLAPANKSHGHDAFCGSHQTKEGSSCQVHDVEMKDETEDKESEDNHKRLNPHESKHEIEKIEASHSPEEMKSKKDHQNKNKPVIPSVSVSDDNENTAPANMSHGHDAASGSHQTKEGSSCQVHNIEIKD</sequence>
<gene>
    <name evidence="4" type="primary">LOC107728636</name>
</gene>
<feature type="compositionally biased region" description="Polar residues" evidence="2">
    <location>
        <begin position="718"/>
        <end position="736"/>
    </location>
</feature>
<feature type="region of interest" description="Disordered" evidence="2">
    <location>
        <begin position="351"/>
        <end position="890"/>
    </location>
</feature>
<feature type="compositionally biased region" description="Basic and acidic residues" evidence="2">
    <location>
        <begin position="804"/>
        <end position="839"/>
    </location>
</feature>
<evidence type="ECO:0000259" key="3">
    <source>
        <dbReference type="Pfam" id="PF04664"/>
    </source>
</evidence>
<evidence type="ECO:0000256" key="2">
    <source>
        <dbReference type="SAM" id="MobiDB-lite"/>
    </source>
</evidence>
<dbReference type="PANTHER" id="PTHR14015:SF1">
    <property type="entry name" value="OPIOID GROWTH FACTOR RECEPTOR"/>
    <property type="match status" value="1"/>
</dbReference>
<comment type="similarity">
    <text evidence="1">Belongs to the opioid growth factor receptor family.</text>
</comment>
<dbReference type="KEGG" id="srx:107728636"/>
<reference evidence="4" key="1">
    <citation type="submission" date="2025-08" db="UniProtKB">
        <authorList>
            <consortium name="Ensembl"/>
        </authorList>
    </citation>
    <scope>IDENTIFICATION</scope>
</reference>
<feature type="compositionally biased region" description="Polar residues" evidence="2">
    <location>
        <begin position="871"/>
        <end position="883"/>
    </location>
</feature>
<feature type="compositionally biased region" description="Basic and acidic residues" evidence="2">
    <location>
        <begin position="672"/>
        <end position="707"/>
    </location>
</feature>
<feature type="domain" description="Opioid growth factor receptor (OGFr) conserved" evidence="3">
    <location>
        <begin position="108"/>
        <end position="310"/>
    </location>
</feature>
<proteinExistence type="inferred from homology"/>
<evidence type="ECO:0000313" key="4">
    <source>
        <dbReference type="Ensembl" id="ENSSRHP00000065830.1"/>
    </source>
</evidence>
<evidence type="ECO:0000256" key="1">
    <source>
        <dbReference type="ARBA" id="ARBA00010365"/>
    </source>
</evidence>
<reference evidence="4" key="2">
    <citation type="submission" date="2025-09" db="UniProtKB">
        <authorList>
            <consortium name="Ensembl"/>
        </authorList>
    </citation>
    <scope>IDENTIFICATION</scope>
</reference>
<name>A0A673KQU7_9TELE</name>
<feature type="compositionally biased region" description="Basic and acidic residues" evidence="2">
    <location>
        <begin position="352"/>
        <end position="375"/>
    </location>
</feature>
<dbReference type="Pfam" id="PF04664">
    <property type="entry name" value="OGFr_N"/>
    <property type="match status" value="1"/>
</dbReference>
<dbReference type="InterPro" id="IPR039574">
    <property type="entry name" value="OGFr"/>
</dbReference>
<dbReference type="AlphaFoldDB" id="A0A673KQU7"/>
<dbReference type="Ensembl" id="ENSSRHT00000067641.1">
    <property type="protein sequence ID" value="ENSSRHP00000065830.1"/>
    <property type="gene ID" value="ENSSRHG00000032775.1"/>
</dbReference>
<dbReference type="GO" id="GO:0016020">
    <property type="term" value="C:membrane"/>
    <property type="evidence" value="ECO:0007669"/>
    <property type="project" value="InterPro"/>
</dbReference>
<dbReference type="OrthoDB" id="9030204at2759"/>
<dbReference type="PANTHER" id="PTHR14015">
    <property type="entry name" value="OPIOID GROWTH FACTOR RECEPTOR OGFR ZETA-TYPE OPIOID RECEPTOR"/>
    <property type="match status" value="1"/>
</dbReference>
<feature type="compositionally biased region" description="Basic and acidic residues" evidence="2">
    <location>
        <begin position="431"/>
        <end position="446"/>
    </location>
</feature>
<feature type="compositionally biased region" description="Polar residues" evidence="2">
    <location>
        <begin position="581"/>
        <end position="600"/>
    </location>
</feature>
<feature type="compositionally biased region" description="Polar residues" evidence="2">
    <location>
        <begin position="848"/>
        <end position="860"/>
    </location>
</feature>
<feature type="compositionally biased region" description="Polar residues" evidence="2">
    <location>
        <begin position="452"/>
        <end position="469"/>
    </location>
</feature>
<evidence type="ECO:0000313" key="5">
    <source>
        <dbReference type="Proteomes" id="UP000472270"/>
    </source>
</evidence>